<dbReference type="AlphaFoldDB" id="Q5P0Y4"/>
<proteinExistence type="predicted"/>
<sequence length="343" mass="37325">MGYAGSGNSVRLPDFRNLGVMLRILVIAEFASLVALVAHAPEGFAALLRVTESGLLFESSLLLVVLLLFLLSPLLGRLPYRRGVWAVAGVAAVVSGALDLGVRAWVGGAPTGGALKAAVFAAMLAGLLLAYFNWRQRVLSPALPEARLMALQSRIRPHFLFNSLNTAVSLVRRDARLAEQVLLDMSDLFRVLLAEPRSLVPLAEEIRLARSYLEIEQLRLGERLHVTWDCEGAPQGAPVPVLLLQPLLENAVRHGVEPSENGGEIRVRIGRRGRVLDIEVQNTMTGSTSGTPAGNRIALANIAERLALHFDAEAQLRTWQQEDSFIVRVQLPLLKHQGDASRS</sequence>
<dbReference type="PANTHER" id="PTHR34220:SF7">
    <property type="entry name" value="SENSOR HISTIDINE KINASE YPDA"/>
    <property type="match status" value="1"/>
</dbReference>
<dbReference type="GO" id="GO:0016020">
    <property type="term" value="C:membrane"/>
    <property type="evidence" value="ECO:0007669"/>
    <property type="project" value="InterPro"/>
</dbReference>
<evidence type="ECO:0000256" key="1">
    <source>
        <dbReference type="SAM" id="Phobius"/>
    </source>
</evidence>
<evidence type="ECO:0000259" key="2">
    <source>
        <dbReference type="Pfam" id="PF06580"/>
    </source>
</evidence>
<dbReference type="Pfam" id="PF06580">
    <property type="entry name" value="His_kinase"/>
    <property type="match status" value="1"/>
</dbReference>
<dbReference type="OrthoDB" id="2514702at2"/>
<keyword evidence="1" id="KW-1133">Transmembrane helix</keyword>
<feature type="transmembrane region" description="Helical" evidence="1">
    <location>
        <begin position="20"/>
        <end position="41"/>
    </location>
</feature>
<accession>Q5P0Y4</accession>
<dbReference type="PANTHER" id="PTHR34220">
    <property type="entry name" value="SENSOR HISTIDINE KINASE YPDA"/>
    <property type="match status" value="1"/>
</dbReference>
<keyword evidence="1" id="KW-0812">Transmembrane</keyword>
<dbReference type="Gene3D" id="3.30.565.10">
    <property type="entry name" value="Histidine kinase-like ATPase, C-terminal domain"/>
    <property type="match status" value="1"/>
</dbReference>
<feature type="transmembrane region" description="Helical" evidence="1">
    <location>
        <begin position="53"/>
        <end position="71"/>
    </location>
</feature>
<dbReference type="KEGG" id="eba:ebA5117"/>
<reference evidence="3 4" key="1">
    <citation type="journal article" date="2005" name="Arch. Microbiol.">
        <title>The genome sequence of an anaerobic aromatic-degrading denitrifying bacterium, strain EbN1.</title>
        <authorList>
            <person name="Rabus R."/>
            <person name="Kube M."/>
            <person name="Heider J."/>
            <person name="Beck A."/>
            <person name="Heitmann K."/>
            <person name="Widdel F."/>
            <person name="Reinhardt R."/>
        </authorList>
    </citation>
    <scope>NUCLEOTIDE SEQUENCE [LARGE SCALE GENOMIC DNA]</scope>
    <source>
        <strain evidence="3 4">EbN1</strain>
    </source>
</reference>
<dbReference type="HOGENOM" id="CLU_020473_1_1_4"/>
<organism evidence="3 4">
    <name type="scientific">Aromatoleum aromaticum (strain DSM 19018 / LMG 30748 / EbN1)</name>
    <name type="common">Azoarcus sp. (strain EbN1)</name>
    <dbReference type="NCBI Taxonomy" id="76114"/>
    <lineage>
        <taxon>Bacteria</taxon>
        <taxon>Pseudomonadati</taxon>
        <taxon>Pseudomonadota</taxon>
        <taxon>Betaproteobacteria</taxon>
        <taxon>Rhodocyclales</taxon>
        <taxon>Rhodocyclaceae</taxon>
        <taxon>Aromatoleum</taxon>
    </lineage>
</organism>
<feature type="domain" description="Signal transduction histidine kinase internal region" evidence="2">
    <location>
        <begin position="146"/>
        <end position="224"/>
    </location>
</feature>
<dbReference type="RefSeq" id="WP_011238711.1">
    <property type="nucleotide sequence ID" value="NC_006513.1"/>
</dbReference>
<name>Q5P0Y4_AROAE</name>
<dbReference type="InterPro" id="IPR036890">
    <property type="entry name" value="HATPase_C_sf"/>
</dbReference>
<gene>
    <name evidence="3" type="ORF">ebA5117</name>
</gene>
<dbReference type="InterPro" id="IPR010559">
    <property type="entry name" value="Sig_transdc_His_kin_internal"/>
</dbReference>
<evidence type="ECO:0000313" key="3">
    <source>
        <dbReference type="EMBL" id="CAI09030.1"/>
    </source>
</evidence>
<feature type="transmembrane region" description="Helical" evidence="1">
    <location>
        <begin position="83"/>
        <end position="102"/>
    </location>
</feature>
<protein>
    <submittedName>
        <fullName evidence="3">Two-component system sensor protein</fullName>
    </submittedName>
</protein>
<feature type="transmembrane region" description="Helical" evidence="1">
    <location>
        <begin position="114"/>
        <end position="134"/>
    </location>
</feature>
<keyword evidence="1" id="KW-0472">Membrane</keyword>
<dbReference type="SUPFAM" id="SSF55874">
    <property type="entry name" value="ATPase domain of HSP90 chaperone/DNA topoisomerase II/histidine kinase"/>
    <property type="match status" value="1"/>
</dbReference>
<dbReference type="STRING" id="76114.ebA5117"/>
<dbReference type="InterPro" id="IPR050640">
    <property type="entry name" value="Bact_2-comp_sensor_kinase"/>
</dbReference>
<dbReference type="EMBL" id="CR555306">
    <property type="protein sequence ID" value="CAI09030.1"/>
    <property type="molecule type" value="Genomic_DNA"/>
</dbReference>
<evidence type="ECO:0000313" key="4">
    <source>
        <dbReference type="Proteomes" id="UP000006552"/>
    </source>
</evidence>
<dbReference type="GO" id="GO:0000155">
    <property type="term" value="F:phosphorelay sensor kinase activity"/>
    <property type="evidence" value="ECO:0007669"/>
    <property type="project" value="InterPro"/>
</dbReference>
<keyword evidence="4" id="KW-1185">Reference proteome</keyword>
<dbReference type="eggNOG" id="COG2972">
    <property type="taxonomic scope" value="Bacteria"/>
</dbReference>
<dbReference type="Proteomes" id="UP000006552">
    <property type="component" value="Chromosome"/>
</dbReference>